<feature type="compositionally biased region" description="Basic and acidic residues" evidence="1">
    <location>
        <begin position="13"/>
        <end position="29"/>
    </location>
</feature>
<feature type="region of interest" description="Disordered" evidence="1">
    <location>
        <begin position="1"/>
        <end position="29"/>
    </location>
</feature>
<protein>
    <recommendedName>
        <fullName evidence="6">DUF945 domain-containing protein</fullName>
    </recommendedName>
</protein>
<dbReference type="AlphaFoldDB" id="A0A0N8RU98"/>
<reference evidence="2 4" key="1">
    <citation type="submission" date="2015-09" db="EMBL/GenBank/DDBJ databases">
        <title>Genome announcement of multiple Pseudomonas syringae strains.</title>
        <authorList>
            <person name="Thakur S."/>
            <person name="Wang P.W."/>
            <person name="Gong Y."/>
            <person name="Weir B.S."/>
            <person name="Guttman D.S."/>
        </authorList>
    </citation>
    <scope>NUCLEOTIDE SEQUENCE [LARGE SCALE GENOMIC DNA]</scope>
    <source>
        <strain evidence="2 4">ICMP7840</strain>
    </source>
</reference>
<dbReference type="EMBL" id="RBSP01000573">
    <property type="protein sequence ID" value="RMS46001.1"/>
    <property type="molecule type" value="Genomic_DNA"/>
</dbReference>
<evidence type="ECO:0000313" key="4">
    <source>
        <dbReference type="Proteomes" id="UP000050469"/>
    </source>
</evidence>
<proteinExistence type="predicted"/>
<dbReference type="Pfam" id="PF06067">
    <property type="entry name" value="DUF932"/>
    <property type="match status" value="1"/>
</dbReference>
<dbReference type="Proteomes" id="UP000270873">
    <property type="component" value="Unassembled WGS sequence"/>
</dbReference>
<comment type="caution">
    <text evidence="2">The sequence shown here is derived from an EMBL/GenBank/DDBJ whole genome shotgun (WGS) entry which is preliminary data.</text>
</comment>
<accession>A0A0N8RU98</accession>
<gene>
    <name evidence="2" type="ORF">ALO53_05513</name>
    <name evidence="3" type="ORF">ALP66_04740</name>
</gene>
<name>A0A0N8RU98_PSEA0</name>
<evidence type="ECO:0000313" key="2">
    <source>
        <dbReference type="EMBL" id="KPX61791.1"/>
    </source>
</evidence>
<evidence type="ECO:0000313" key="3">
    <source>
        <dbReference type="EMBL" id="RMS46001.1"/>
    </source>
</evidence>
<sequence>MRPRIAPLSRTYAPDRPKRIGERHSAKPAQRWDEMNRQAKQQLMKRFTSGQVEICKKLLKLSRQVHKFNARVEFLVLTFKHDLADAVVRYELWDNGFEGLGERQFDNCFEMGDSAVVIAELITTARREGFVEKIQTWCCNESFARWCSYADRQGDLFAAYLAYARQAGRYTRRKNMRMSSNFRNPCMIRSDVALSNDQIAHYVPSIFAEEAHDSRSARYLYIPTVRVLDALRAEGFEPFMACQTRVRDQGKREHTKHMLRLRHASQILDQEANEIILLNSHDGSSSYQMIGGKFRFVCANGLVLGDVAADQKVRHSGRGDVVNDVIEGAFEVLKHFEQIDHITADMKHQQLDQDEQEAFALAALAYRYDPAEGPAPVTPSQLLMPRRREDRSSDLWTTFNRVQENTIKGGLTGRNKQGRRTT</sequence>
<dbReference type="Proteomes" id="UP000050469">
    <property type="component" value="Unassembled WGS sequence"/>
</dbReference>
<organism evidence="2 4">
    <name type="scientific">Pseudomonas amygdali pv. photiniae</name>
    <dbReference type="NCBI Taxonomy" id="251724"/>
    <lineage>
        <taxon>Bacteria</taxon>
        <taxon>Pseudomonadati</taxon>
        <taxon>Pseudomonadota</taxon>
        <taxon>Gammaproteobacteria</taxon>
        <taxon>Pseudomonadales</taxon>
        <taxon>Pseudomonadaceae</taxon>
        <taxon>Pseudomonas</taxon>
        <taxon>Pseudomonas amygdali</taxon>
    </lineage>
</organism>
<feature type="non-terminal residue" evidence="2">
    <location>
        <position position="422"/>
    </location>
</feature>
<evidence type="ECO:0000313" key="5">
    <source>
        <dbReference type="Proteomes" id="UP000270873"/>
    </source>
</evidence>
<reference evidence="3 5" key="2">
    <citation type="submission" date="2018-08" db="EMBL/GenBank/DDBJ databases">
        <title>Recombination of ecologically and evolutionarily significant loci maintains genetic cohesion in the Pseudomonas syringae species complex.</title>
        <authorList>
            <person name="Dillon M."/>
            <person name="Thakur S."/>
            <person name="Almeida R.N.D."/>
            <person name="Weir B.S."/>
            <person name="Guttman D.S."/>
        </authorList>
    </citation>
    <scope>NUCLEOTIDE SEQUENCE [LARGE SCALE GENOMIC DNA]</scope>
    <source>
        <strain evidence="3 5">ICMP 7847</strain>
    </source>
</reference>
<evidence type="ECO:0000256" key="1">
    <source>
        <dbReference type="SAM" id="MobiDB-lite"/>
    </source>
</evidence>
<dbReference type="InterPro" id="IPR026325">
    <property type="entry name" value="DUF932"/>
</dbReference>
<dbReference type="EMBL" id="LJQO01000454">
    <property type="protein sequence ID" value="KPX61791.1"/>
    <property type="molecule type" value="Genomic_DNA"/>
</dbReference>
<evidence type="ECO:0008006" key="6">
    <source>
        <dbReference type="Google" id="ProtNLM"/>
    </source>
</evidence>